<evidence type="ECO:0000259" key="7">
    <source>
        <dbReference type="Pfam" id="PF00892"/>
    </source>
</evidence>
<gene>
    <name evidence="8" type="ordered locus">AciX9_0544</name>
</gene>
<feature type="transmembrane region" description="Helical" evidence="6">
    <location>
        <begin position="278"/>
        <end position="294"/>
    </location>
</feature>
<dbReference type="InterPro" id="IPR000620">
    <property type="entry name" value="EamA_dom"/>
</dbReference>
<dbReference type="EMBL" id="CP002480">
    <property type="protein sequence ID" value="ADW67616.1"/>
    <property type="molecule type" value="Genomic_DNA"/>
</dbReference>
<accession>E8WYL8</accession>
<dbReference type="OrthoDB" id="3190463at2"/>
<dbReference type="GO" id="GO:0016020">
    <property type="term" value="C:membrane"/>
    <property type="evidence" value="ECO:0007669"/>
    <property type="project" value="UniProtKB-SubCell"/>
</dbReference>
<organism evidence="9">
    <name type="scientific">Granulicella tundricola (strain ATCC BAA-1859 / DSM 23138 / MP5ACTX9)</name>
    <dbReference type="NCBI Taxonomy" id="1198114"/>
    <lineage>
        <taxon>Bacteria</taxon>
        <taxon>Pseudomonadati</taxon>
        <taxon>Acidobacteriota</taxon>
        <taxon>Terriglobia</taxon>
        <taxon>Terriglobales</taxon>
        <taxon>Acidobacteriaceae</taxon>
        <taxon>Granulicella</taxon>
    </lineage>
</organism>
<sequence length="316" mass="34307">MTQSRLSPRVLIAFACVYFFWGSTYVAIRFGVEVLPPFVLAGVRFMIAGPLMLLVCAARGLKLKQSPRDFAWLAVIGILMLGVGNTSLVWCEQFLSSGLSSLLLAVIPLYVALFEVFLPRGEGLRAKGWLGITIGFAGLVILVWPGLLESLHGSRTQLIGTIVALMGALSWTSGSILSRRTSLATTAFVAAAWEMVFAGLFNTSVMLATHSYRDIHWNTQAVLSIAWLVTFGSIVGYTAYIYLLDNVPVAKVSTYAYINPIVAVVLGAIFLHERMVPIEYAGMAAILIAVYLVTSSKLRSGKEVAEIECTVTEQEA</sequence>
<feature type="domain" description="EamA" evidence="7">
    <location>
        <begin position="11"/>
        <end position="143"/>
    </location>
</feature>
<evidence type="ECO:0000313" key="9">
    <source>
        <dbReference type="Proteomes" id="UP000000343"/>
    </source>
</evidence>
<feature type="domain" description="EamA" evidence="7">
    <location>
        <begin position="159"/>
        <end position="294"/>
    </location>
</feature>
<feature type="transmembrane region" description="Helical" evidence="6">
    <location>
        <begin position="183"/>
        <end position="201"/>
    </location>
</feature>
<keyword evidence="4 6" id="KW-1133">Transmembrane helix</keyword>
<evidence type="ECO:0000256" key="3">
    <source>
        <dbReference type="ARBA" id="ARBA00022692"/>
    </source>
</evidence>
<dbReference type="eggNOG" id="COG0697">
    <property type="taxonomic scope" value="Bacteria"/>
</dbReference>
<reference evidence="9" key="1">
    <citation type="submission" date="2011-01" db="EMBL/GenBank/DDBJ databases">
        <title>Complete sequence of chromosome of Acidobacterium sp. MP5ACTX9.</title>
        <authorList>
            <consortium name="US DOE Joint Genome Institute"/>
            <person name="Lucas S."/>
            <person name="Copeland A."/>
            <person name="Lapidus A."/>
            <person name="Cheng J.-F."/>
            <person name="Goodwin L."/>
            <person name="Pitluck S."/>
            <person name="Teshima H."/>
            <person name="Detter J.C."/>
            <person name="Han C."/>
            <person name="Tapia R."/>
            <person name="Land M."/>
            <person name="Hauser L."/>
            <person name="Kyrpides N."/>
            <person name="Ivanova N."/>
            <person name="Ovchinnikova G."/>
            <person name="Pagani I."/>
            <person name="Rawat S.R."/>
            <person name="Mannisto M."/>
            <person name="Haggblom M.M."/>
            <person name="Woyke T."/>
        </authorList>
    </citation>
    <scope>NUCLEOTIDE SEQUENCE [LARGE SCALE GENOMIC DNA]</scope>
    <source>
        <strain evidence="9">MP5ACTX9</strain>
    </source>
</reference>
<dbReference type="Gene3D" id="1.10.3730.20">
    <property type="match status" value="1"/>
</dbReference>
<dbReference type="InterPro" id="IPR037185">
    <property type="entry name" value="EmrE-like"/>
</dbReference>
<feature type="transmembrane region" description="Helical" evidence="6">
    <location>
        <begin position="221"/>
        <end position="243"/>
    </location>
</feature>
<dbReference type="RefSeq" id="WP_013578944.1">
    <property type="nucleotide sequence ID" value="NC_015064.1"/>
</dbReference>
<feature type="transmembrane region" description="Helical" evidence="6">
    <location>
        <begin position="255"/>
        <end position="272"/>
    </location>
</feature>
<evidence type="ECO:0000313" key="8">
    <source>
        <dbReference type="EMBL" id="ADW67616.1"/>
    </source>
</evidence>
<dbReference type="Pfam" id="PF00892">
    <property type="entry name" value="EamA"/>
    <property type="match status" value="2"/>
</dbReference>
<dbReference type="SUPFAM" id="SSF103481">
    <property type="entry name" value="Multidrug resistance efflux transporter EmrE"/>
    <property type="match status" value="2"/>
</dbReference>
<dbReference type="KEGG" id="acm:AciX9_0544"/>
<dbReference type="PANTHER" id="PTHR32322">
    <property type="entry name" value="INNER MEMBRANE TRANSPORTER"/>
    <property type="match status" value="1"/>
</dbReference>
<protein>
    <recommendedName>
        <fullName evidence="7">EamA domain-containing protein</fullName>
    </recommendedName>
</protein>
<feature type="transmembrane region" description="Helical" evidence="6">
    <location>
        <begin position="96"/>
        <end position="117"/>
    </location>
</feature>
<feature type="transmembrane region" description="Helical" evidence="6">
    <location>
        <begin position="12"/>
        <end position="32"/>
    </location>
</feature>
<dbReference type="PANTHER" id="PTHR32322:SF2">
    <property type="entry name" value="EAMA DOMAIN-CONTAINING PROTEIN"/>
    <property type="match status" value="1"/>
</dbReference>
<keyword evidence="5 6" id="KW-0472">Membrane</keyword>
<evidence type="ECO:0000256" key="5">
    <source>
        <dbReference type="ARBA" id="ARBA00023136"/>
    </source>
</evidence>
<feature type="transmembrane region" description="Helical" evidence="6">
    <location>
        <begin position="129"/>
        <end position="148"/>
    </location>
</feature>
<feature type="transmembrane region" description="Helical" evidence="6">
    <location>
        <begin position="38"/>
        <end position="58"/>
    </location>
</feature>
<comment type="similarity">
    <text evidence="2">Belongs to the EamA transporter family.</text>
</comment>
<proteinExistence type="inferred from homology"/>
<comment type="subcellular location">
    <subcellularLocation>
        <location evidence="1">Membrane</location>
        <topology evidence="1">Multi-pass membrane protein</topology>
    </subcellularLocation>
</comment>
<name>E8WYL8_GRATM</name>
<evidence type="ECO:0000256" key="6">
    <source>
        <dbReference type="SAM" id="Phobius"/>
    </source>
</evidence>
<evidence type="ECO:0000256" key="1">
    <source>
        <dbReference type="ARBA" id="ARBA00004141"/>
    </source>
</evidence>
<dbReference type="PaxDb" id="1198114-AciX9_0544"/>
<feature type="transmembrane region" description="Helical" evidence="6">
    <location>
        <begin position="154"/>
        <end position="171"/>
    </location>
</feature>
<keyword evidence="9" id="KW-1185">Reference proteome</keyword>
<dbReference type="HOGENOM" id="CLU_033863_5_1_0"/>
<keyword evidence="3 6" id="KW-0812">Transmembrane</keyword>
<dbReference type="InterPro" id="IPR050638">
    <property type="entry name" value="AA-Vitamin_Transporters"/>
</dbReference>
<dbReference type="AlphaFoldDB" id="E8WYL8"/>
<evidence type="ECO:0000256" key="2">
    <source>
        <dbReference type="ARBA" id="ARBA00007362"/>
    </source>
</evidence>
<dbReference type="Proteomes" id="UP000000343">
    <property type="component" value="Chromosome"/>
</dbReference>
<feature type="transmembrane region" description="Helical" evidence="6">
    <location>
        <begin position="70"/>
        <end position="90"/>
    </location>
</feature>
<evidence type="ECO:0000256" key="4">
    <source>
        <dbReference type="ARBA" id="ARBA00022989"/>
    </source>
</evidence>